<evidence type="ECO:0000313" key="3">
    <source>
        <dbReference type="EMBL" id="KAG5674827.1"/>
    </source>
</evidence>
<name>A0A9J6BZ43_POLVA</name>
<organism evidence="3 4">
    <name type="scientific">Polypedilum vanderplanki</name>
    <name type="common">Sleeping chironomid midge</name>
    <dbReference type="NCBI Taxonomy" id="319348"/>
    <lineage>
        <taxon>Eukaryota</taxon>
        <taxon>Metazoa</taxon>
        <taxon>Ecdysozoa</taxon>
        <taxon>Arthropoda</taxon>
        <taxon>Hexapoda</taxon>
        <taxon>Insecta</taxon>
        <taxon>Pterygota</taxon>
        <taxon>Neoptera</taxon>
        <taxon>Endopterygota</taxon>
        <taxon>Diptera</taxon>
        <taxon>Nematocera</taxon>
        <taxon>Chironomoidea</taxon>
        <taxon>Chironomidae</taxon>
        <taxon>Chironominae</taxon>
        <taxon>Polypedilum</taxon>
        <taxon>Polypedilum</taxon>
    </lineage>
</organism>
<dbReference type="Proteomes" id="UP001107558">
    <property type="component" value="Chromosome 2"/>
</dbReference>
<comment type="caution">
    <text evidence="3">The sequence shown here is derived from an EMBL/GenBank/DDBJ whole genome shotgun (WGS) entry which is preliminary data.</text>
</comment>
<evidence type="ECO:0000313" key="4">
    <source>
        <dbReference type="Proteomes" id="UP001107558"/>
    </source>
</evidence>
<feature type="compositionally biased region" description="Basic and acidic residues" evidence="1">
    <location>
        <begin position="227"/>
        <end position="236"/>
    </location>
</feature>
<sequence>MSSLKLFAMLVIASTLCNQLTLAAESDWEVLNMALDNINAANPTVLKNSIGNILLSFLPTPEPDSTTATASVVPANPNTPQQQPNVIVVNPPATPAPSPPVIVQPAPAPSSQMTPANLQQLLLLYPQLFSRPSTQPSPQPNQPVITQILSSNSHENCDCCKKKPKSLAEFLVNVPCPTTTEKPPKKIIVKVPCPTTTTTTEKPCQCQCCPCNPCPKQEKKQKVHKPYVSEESHETVYKSYHIPRRPRPSFSNSHSCEE</sequence>
<reference evidence="3" key="1">
    <citation type="submission" date="2021-03" db="EMBL/GenBank/DDBJ databases">
        <title>Chromosome level genome of the anhydrobiotic midge Polypedilum vanderplanki.</title>
        <authorList>
            <person name="Yoshida Y."/>
            <person name="Kikawada T."/>
            <person name="Gusev O."/>
        </authorList>
    </citation>
    <scope>NUCLEOTIDE SEQUENCE</scope>
    <source>
        <strain evidence="3">NIAS01</strain>
        <tissue evidence="3">Whole body or cell culture</tissue>
    </source>
</reference>
<protein>
    <submittedName>
        <fullName evidence="3">Uncharacterized protein</fullName>
    </submittedName>
</protein>
<gene>
    <name evidence="3" type="ORF">PVAND_004773</name>
</gene>
<feature type="region of interest" description="Disordered" evidence="1">
    <location>
        <begin position="216"/>
        <end position="258"/>
    </location>
</feature>
<dbReference type="EMBL" id="JADBJN010000002">
    <property type="protein sequence ID" value="KAG5674827.1"/>
    <property type="molecule type" value="Genomic_DNA"/>
</dbReference>
<keyword evidence="4" id="KW-1185">Reference proteome</keyword>
<dbReference type="AlphaFoldDB" id="A0A9J6BZ43"/>
<feature type="chain" id="PRO_5039903043" evidence="2">
    <location>
        <begin position="24"/>
        <end position="258"/>
    </location>
</feature>
<evidence type="ECO:0000256" key="1">
    <source>
        <dbReference type="SAM" id="MobiDB-lite"/>
    </source>
</evidence>
<proteinExistence type="predicted"/>
<accession>A0A9J6BZ43</accession>
<feature type="signal peptide" evidence="2">
    <location>
        <begin position="1"/>
        <end position="23"/>
    </location>
</feature>
<feature type="compositionally biased region" description="Polar residues" evidence="1">
    <location>
        <begin position="249"/>
        <end position="258"/>
    </location>
</feature>
<evidence type="ECO:0000256" key="2">
    <source>
        <dbReference type="SAM" id="SignalP"/>
    </source>
</evidence>
<keyword evidence="2" id="KW-0732">Signal</keyword>